<dbReference type="PROSITE" id="PS51160">
    <property type="entry name" value="ACYLPHOSPHATASE_3"/>
    <property type="match status" value="1"/>
</dbReference>
<gene>
    <name evidence="8" type="ORF">ERX55_00395</name>
</gene>
<keyword evidence="5 8" id="KW-0378">Hydrolase</keyword>
<dbReference type="EMBL" id="SCWF01000001">
    <property type="protein sequence ID" value="TDM15849.1"/>
    <property type="molecule type" value="Genomic_DNA"/>
</dbReference>
<feature type="active site" evidence="5">
    <location>
        <position position="20"/>
    </location>
</feature>
<dbReference type="InterPro" id="IPR001792">
    <property type="entry name" value="Acylphosphatase-like_dom"/>
</dbReference>
<organism evidence="8 9">
    <name type="scientific">Macrococcus bovicus</name>
    <dbReference type="NCBI Taxonomy" id="69968"/>
    <lineage>
        <taxon>Bacteria</taxon>
        <taxon>Bacillati</taxon>
        <taxon>Bacillota</taxon>
        <taxon>Bacilli</taxon>
        <taxon>Bacillales</taxon>
        <taxon>Staphylococcaceae</taxon>
        <taxon>Macrococcus</taxon>
    </lineage>
</organism>
<dbReference type="Pfam" id="PF00708">
    <property type="entry name" value="Acylphosphatase"/>
    <property type="match status" value="1"/>
</dbReference>
<comment type="catalytic activity">
    <reaction evidence="4 5">
        <text>an acyl phosphate + H2O = a carboxylate + phosphate + H(+)</text>
        <dbReference type="Rhea" id="RHEA:14965"/>
        <dbReference type="ChEBI" id="CHEBI:15377"/>
        <dbReference type="ChEBI" id="CHEBI:15378"/>
        <dbReference type="ChEBI" id="CHEBI:29067"/>
        <dbReference type="ChEBI" id="CHEBI:43474"/>
        <dbReference type="ChEBI" id="CHEBI:59918"/>
        <dbReference type="EC" id="3.6.1.7"/>
    </reaction>
</comment>
<dbReference type="SUPFAM" id="SSF54975">
    <property type="entry name" value="Acylphosphatase/BLUF domain-like"/>
    <property type="match status" value="1"/>
</dbReference>
<dbReference type="Gene3D" id="3.30.70.100">
    <property type="match status" value="1"/>
</dbReference>
<evidence type="ECO:0000313" key="9">
    <source>
        <dbReference type="Proteomes" id="UP000294843"/>
    </source>
</evidence>
<proteinExistence type="inferred from homology"/>
<dbReference type="InterPro" id="IPR020456">
    <property type="entry name" value="Acylphosphatase"/>
</dbReference>
<evidence type="ECO:0000259" key="7">
    <source>
        <dbReference type="PROSITE" id="PS51160"/>
    </source>
</evidence>
<evidence type="ECO:0000313" key="8">
    <source>
        <dbReference type="EMBL" id="TDM15849.1"/>
    </source>
</evidence>
<dbReference type="InterPro" id="IPR036046">
    <property type="entry name" value="Acylphosphatase-like_dom_sf"/>
</dbReference>
<dbReference type="OrthoDB" id="9808093at2"/>
<dbReference type="PROSITE" id="PS00150">
    <property type="entry name" value="ACYLPHOSPHATASE_1"/>
    <property type="match status" value="1"/>
</dbReference>
<dbReference type="Proteomes" id="UP000294843">
    <property type="component" value="Unassembled WGS sequence"/>
</dbReference>
<comment type="similarity">
    <text evidence="1 6">Belongs to the acylphosphatase family.</text>
</comment>
<evidence type="ECO:0000256" key="2">
    <source>
        <dbReference type="ARBA" id="ARBA00012150"/>
    </source>
</evidence>
<dbReference type="PANTHER" id="PTHR47268:SF4">
    <property type="entry name" value="ACYLPHOSPHATASE"/>
    <property type="match status" value="1"/>
</dbReference>
<feature type="domain" description="Acylphosphatase-like" evidence="7">
    <location>
        <begin position="5"/>
        <end position="90"/>
    </location>
</feature>
<dbReference type="AlphaFoldDB" id="A0A4V3BFZ8"/>
<protein>
    <recommendedName>
        <fullName evidence="3 5">acylphosphatase</fullName>
        <ecNumber evidence="2 5">3.6.1.7</ecNumber>
    </recommendedName>
</protein>
<keyword evidence="9" id="KW-1185">Reference proteome</keyword>
<sequence length="90" mass="10289">MTLITEHYKIFGRVQGVGFRNATVTHAKKFPVTGTVANVEDYVEIFVSGDEKSVHAFMERILKGPNMFAKISSHTHEQVPYQDFKQFKQV</sequence>
<dbReference type="InterPro" id="IPR017968">
    <property type="entry name" value="Acylphosphatase_CS"/>
</dbReference>
<evidence type="ECO:0000256" key="3">
    <source>
        <dbReference type="ARBA" id="ARBA00015991"/>
    </source>
</evidence>
<evidence type="ECO:0000256" key="4">
    <source>
        <dbReference type="ARBA" id="ARBA00047645"/>
    </source>
</evidence>
<name>A0A4V3BFZ8_9STAP</name>
<dbReference type="PANTHER" id="PTHR47268">
    <property type="entry name" value="ACYLPHOSPHATASE"/>
    <property type="match status" value="1"/>
</dbReference>
<evidence type="ECO:0000256" key="6">
    <source>
        <dbReference type="RuleBase" id="RU004168"/>
    </source>
</evidence>
<evidence type="ECO:0000256" key="5">
    <source>
        <dbReference type="PROSITE-ProRule" id="PRU00520"/>
    </source>
</evidence>
<accession>A0A4V3BFZ8</accession>
<reference evidence="8 9" key="1">
    <citation type="submission" date="2019-01" db="EMBL/GenBank/DDBJ databases">
        <title>Draft genome sequences of the type strains of six Macrococcus species.</title>
        <authorList>
            <person name="Mazhar S."/>
            <person name="Altermann E."/>
            <person name="Hill C."/>
            <person name="Mcauliffe O."/>
        </authorList>
    </citation>
    <scope>NUCLEOTIDE SEQUENCE [LARGE SCALE GENOMIC DNA]</scope>
    <source>
        <strain evidence="8 9">ATCC 51825</strain>
    </source>
</reference>
<dbReference type="EC" id="3.6.1.7" evidence="2 5"/>
<evidence type="ECO:0000256" key="1">
    <source>
        <dbReference type="ARBA" id="ARBA00005614"/>
    </source>
</evidence>
<comment type="caution">
    <text evidence="8">The sequence shown here is derived from an EMBL/GenBank/DDBJ whole genome shotgun (WGS) entry which is preliminary data.</text>
</comment>
<feature type="active site" evidence="5">
    <location>
        <position position="38"/>
    </location>
</feature>
<dbReference type="GO" id="GO:0003998">
    <property type="term" value="F:acylphosphatase activity"/>
    <property type="evidence" value="ECO:0007669"/>
    <property type="project" value="UniProtKB-EC"/>
</dbReference>